<dbReference type="HOGENOM" id="CLU_154717_1_0_1"/>
<keyword evidence="3 6" id="KW-1133">Transmembrane helix</keyword>
<dbReference type="GO" id="GO:0005789">
    <property type="term" value="C:endoplasmic reticulum membrane"/>
    <property type="evidence" value="ECO:0007669"/>
    <property type="project" value="UniProtKB-SubCell"/>
</dbReference>
<dbReference type="Pfam" id="PF09446">
    <property type="entry name" value="VMA21"/>
    <property type="match status" value="1"/>
</dbReference>
<feature type="short sequence motif" description="Prevents secretion from ER" evidence="6">
    <location>
        <begin position="69"/>
        <end position="72"/>
    </location>
</feature>
<dbReference type="KEGG" id="cten:18248464"/>
<evidence type="ECO:0000313" key="7">
    <source>
        <dbReference type="EMBL" id="EGV60760.1"/>
    </source>
</evidence>
<dbReference type="eggNOG" id="ENOG502SBNA">
    <property type="taxonomic scope" value="Eukaryota"/>
</dbReference>
<feature type="transmembrane region" description="Helical" evidence="6">
    <location>
        <begin position="12"/>
        <end position="34"/>
    </location>
</feature>
<reference evidence="7 8" key="1">
    <citation type="journal article" date="2011" name="Proc. Natl. Acad. Sci. U.S.A.">
        <title>Comparative genomics of xylose-fermenting fungi for enhanced biofuel production.</title>
        <authorList>
            <person name="Wohlbach D.J."/>
            <person name="Kuo A."/>
            <person name="Sato T.K."/>
            <person name="Potts K.M."/>
            <person name="Salamov A.A."/>
            <person name="LaButti K.M."/>
            <person name="Sun H."/>
            <person name="Clum A."/>
            <person name="Pangilinan J.L."/>
            <person name="Lindquist E.A."/>
            <person name="Lucas S."/>
            <person name="Lapidus A."/>
            <person name="Jin M."/>
            <person name="Gunawan C."/>
            <person name="Balan V."/>
            <person name="Dale B.E."/>
            <person name="Jeffries T.W."/>
            <person name="Zinkel R."/>
            <person name="Barry K.W."/>
            <person name="Grigoriev I.V."/>
            <person name="Gasch A.P."/>
        </authorList>
    </citation>
    <scope>NUCLEOTIDE SEQUENCE [LARGE SCALE GENOMIC DNA]</scope>
    <source>
        <strain evidence="8">ATCC 10573 / BCRC 21748 / CBS 615 / JCM 9827 / NBRC 10315 / NRRL Y-1498 / VKM Y-70</strain>
    </source>
</reference>
<evidence type="ECO:0000256" key="5">
    <source>
        <dbReference type="ARBA" id="ARBA00023329"/>
    </source>
</evidence>
<keyword evidence="8" id="KW-1185">Reference proteome</keyword>
<evidence type="ECO:0000256" key="6">
    <source>
        <dbReference type="HAMAP-Rule" id="MF_03058"/>
    </source>
</evidence>
<accession>G3BC17</accession>
<evidence type="ECO:0000256" key="4">
    <source>
        <dbReference type="ARBA" id="ARBA00023136"/>
    </source>
</evidence>
<dbReference type="AlphaFoldDB" id="G3BC17"/>
<sequence>MADVPQAVINKLVFFTAAMIIFPLSSFFVLQYLFDNTLVSGGLAALAANVVLIGFIVVAFKEKIPELEKKKDE</sequence>
<comment type="subcellular location">
    <subcellularLocation>
        <location evidence="6">Endoplasmic reticulum membrane</location>
        <topology evidence="6">Multi-pass membrane protein</topology>
    </subcellularLocation>
    <subcellularLocation>
        <location evidence="6">Endoplasmic reticulum-Golgi intermediate compartment membrane</location>
        <topology evidence="6">Multi-pass membrane protein</topology>
    </subcellularLocation>
    <subcellularLocation>
        <location evidence="6">Cytoplasmic vesicle</location>
        <location evidence="6">COPII-coated vesicle membrane</location>
        <topology evidence="6">Multi-pass membrane protein</topology>
    </subcellularLocation>
</comment>
<name>G3BC17_CANTC</name>
<dbReference type="Proteomes" id="UP000000707">
    <property type="component" value="Unassembled WGS sequence"/>
</dbReference>
<dbReference type="STRING" id="590646.G3BC17"/>
<proteinExistence type="inferred from homology"/>
<dbReference type="GO" id="GO:0070072">
    <property type="term" value="P:vacuolar proton-transporting V-type ATPase complex assembly"/>
    <property type="evidence" value="ECO:0007669"/>
    <property type="project" value="UniProtKB-UniRule"/>
</dbReference>
<dbReference type="HAMAP" id="MF_03058">
    <property type="entry name" value="VMA21"/>
    <property type="match status" value="1"/>
</dbReference>
<feature type="transmembrane region" description="Helical" evidence="6">
    <location>
        <begin position="40"/>
        <end position="60"/>
    </location>
</feature>
<evidence type="ECO:0000256" key="2">
    <source>
        <dbReference type="ARBA" id="ARBA00022824"/>
    </source>
</evidence>
<comment type="similarity">
    <text evidence="6">Belongs to the VMA21 family.</text>
</comment>
<dbReference type="OrthoDB" id="160405at2759"/>
<evidence type="ECO:0000256" key="3">
    <source>
        <dbReference type="ARBA" id="ARBA00022989"/>
    </source>
</evidence>
<protein>
    <submittedName>
        <fullName evidence="7">Uncharacterized protein</fullName>
    </submittedName>
</protein>
<comment type="function">
    <text evidence="6">Required for the assembly of the V0 complex of the vacuolar ATPase (V-ATPase) in the endoplasmic reticulum.</text>
</comment>
<dbReference type="InterPro" id="IPR019013">
    <property type="entry name" value="Vma21"/>
</dbReference>
<gene>
    <name evidence="7" type="ORF">CANTEDRAFT_116827</name>
</gene>
<evidence type="ECO:0000256" key="1">
    <source>
        <dbReference type="ARBA" id="ARBA00022692"/>
    </source>
</evidence>
<evidence type="ECO:0000313" key="8">
    <source>
        <dbReference type="Proteomes" id="UP000000707"/>
    </source>
</evidence>
<dbReference type="GO" id="GO:0012507">
    <property type="term" value="C:ER to Golgi transport vesicle membrane"/>
    <property type="evidence" value="ECO:0007669"/>
    <property type="project" value="UniProtKB-SubCell"/>
</dbReference>
<dbReference type="GeneID" id="18248464"/>
<keyword evidence="4 6" id="KW-0472">Membrane</keyword>
<keyword evidence="1 6" id="KW-0812">Transmembrane</keyword>
<keyword evidence="2 6" id="KW-0256">Endoplasmic reticulum</keyword>
<dbReference type="EMBL" id="GL996528">
    <property type="protein sequence ID" value="EGV60760.1"/>
    <property type="molecule type" value="Genomic_DNA"/>
</dbReference>
<keyword evidence="5 6" id="KW-0968">Cytoplasmic vesicle</keyword>
<dbReference type="GO" id="GO:0033116">
    <property type="term" value="C:endoplasmic reticulum-Golgi intermediate compartment membrane"/>
    <property type="evidence" value="ECO:0007669"/>
    <property type="project" value="UniProtKB-SubCell"/>
</dbReference>
<organism evidence="8">
    <name type="scientific">Candida tenuis (strain ATCC 10573 / BCRC 21748 / CBS 615 / JCM 9827 / NBRC 10315 / NRRL Y-1498 / VKM Y-70)</name>
    <name type="common">Yeast</name>
    <name type="synonym">Yamadazyma tenuis</name>
    <dbReference type="NCBI Taxonomy" id="590646"/>
    <lineage>
        <taxon>Eukaryota</taxon>
        <taxon>Fungi</taxon>
        <taxon>Dikarya</taxon>
        <taxon>Ascomycota</taxon>
        <taxon>Saccharomycotina</taxon>
        <taxon>Pichiomycetes</taxon>
        <taxon>Debaryomycetaceae</taxon>
        <taxon>Yamadazyma</taxon>
    </lineage>
</organism>